<proteinExistence type="predicted"/>
<gene>
    <name evidence="1" type="ORF">SAMEA1982600_02058</name>
</gene>
<dbReference type="EMBL" id="FKBS01000014">
    <property type="protein sequence ID" value="SAI26133.1"/>
    <property type="molecule type" value="Genomic_DNA"/>
</dbReference>
<dbReference type="RefSeq" id="WP_066411186.1">
    <property type="nucleotide sequence ID" value="NZ_FKBS01000014.1"/>
</dbReference>
<keyword evidence="1" id="KW-0449">Lipoprotein</keyword>
<dbReference type="InterPro" id="IPR017734">
    <property type="entry name" value="T6SS_SciN"/>
</dbReference>
<dbReference type="Proteomes" id="UP000077037">
    <property type="component" value="Unassembled WGS sequence"/>
</dbReference>
<evidence type="ECO:0000313" key="2">
    <source>
        <dbReference type="Proteomes" id="UP000077037"/>
    </source>
</evidence>
<dbReference type="InterPro" id="IPR038706">
    <property type="entry name" value="Type_VI_SciN-like_sf"/>
</dbReference>
<dbReference type="Gene3D" id="2.60.40.4150">
    <property type="entry name" value="Type VI secretion system, lipoprotein SciN"/>
    <property type="match status" value="1"/>
</dbReference>
<sequence length="184" mass="20412">MATRESFIGQTLRILRLAPVVILLAAAVGCSSTASKRAVPYAIELYADPRVNPDANGRPSPIQVTVFELRSSSEFEARDYFTLQGDPQAALGKTLLESDQVILQPGETKKVTHAGSVEARVVGIVAGYRDLENSQWRLTVPLPEAQNTNIYKFWQFSPNEETVRVSVDGKGLKFVDRESSWWPF</sequence>
<name>A0A157NXX3_9BORD</name>
<evidence type="ECO:0000313" key="1">
    <source>
        <dbReference type="EMBL" id="SAI26133.1"/>
    </source>
</evidence>
<dbReference type="PROSITE" id="PS51257">
    <property type="entry name" value="PROKAR_LIPOPROTEIN"/>
    <property type="match status" value="1"/>
</dbReference>
<dbReference type="Pfam" id="PF12790">
    <property type="entry name" value="T6SS-SciN"/>
    <property type="match status" value="1"/>
</dbReference>
<dbReference type="NCBIfam" id="TIGR03352">
    <property type="entry name" value="VI_chp_3"/>
    <property type="match status" value="1"/>
</dbReference>
<reference evidence="1 2" key="1">
    <citation type="submission" date="2016-03" db="EMBL/GenBank/DDBJ databases">
        <authorList>
            <consortium name="Pathogen Informatics"/>
        </authorList>
    </citation>
    <scope>NUCLEOTIDE SEQUENCE [LARGE SCALE GENOMIC DNA]</scope>
    <source>
        <strain evidence="1 2">NCTC13364</strain>
    </source>
</reference>
<protein>
    <submittedName>
        <fullName evidence="1">Lipoprotein</fullName>
    </submittedName>
</protein>
<dbReference type="PANTHER" id="PTHR37625:SF4">
    <property type="entry name" value="OUTER MEMBRANE LIPOPROTEIN"/>
    <property type="match status" value="1"/>
</dbReference>
<dbReference type="AlphaFoldDB" id="A0A157NXX3"/>
<organism evidence="1 2">
    <name type="scientific">Bordetella ansorpii</name>
    <dbReference type="NCBI Taxonomy" id="288768"/>
    <lineage>
        <taxon>Bacteria</taxon>
        <taxon>Pseudomonadati</taxon>
        <taxon>Pseudomonadota</taxon>
        <taxon>Betaproteobacteria</taxon>
        <taxon>Burkholderiales</taxon>
        <taxon>Alcaligenaceae</taxon>
        <taxon>Bordetella</taxon>
    </lineage>
</organism>
<dbReference type="PANTHER" id="PTHR37625">
    <property type="entry name" value="OUTER MEMBRANE LIPOPROTEIN-RELATED"/>
    <property type="match status" value="1"/>
</dbReference>
<accession>A0A157NXX3</accession>
<dbReference type="OrthoDB" id="5471061at2"/>